<reference evidence="11 12" key="1">
    <citation type="submission" date="2021-07" db="EMBL/GenBank/DDBJ databases">
        <title>Stakelama flava sp. nov., a novel endophytic bacterium isolated from branch of Kandelia candel.</title>
        <authorList>
            <person name="Tuo L."/>
        </authorList>
    </citation>
    <scope>NUCLEOTIDE SEQUENCE [LARGE SCALE GENOMIC DNA]</scope>
    <source>
        <strain evidence="11 12">CBK3Z-3</strain>
    </source>
</reference>
<name>A0ABS6XNU3_9SPHN</name>
<keyword evidence="2" id="KW-0808">Transferase</keyword>
<gene>
    <name evidence="11" type="ORF">KY084_13550</name>
</gene>
<dbReference type="Pfam" id="PF01553">
    <property type="entry name" value="Acyltransferase"/>
    <property type="match status" value="1"/>
</dbReference>
<keyword evidence="5" id="KW-0443">Lipid metabolism</keyword>
<dbReference type="GO" id="GO:0016746">
    <property type="term" value="F:acyltransferase activity"/>
    <property type="evidence" value="ECO:0007669"/>
    <property type="project" value="UniProtKB-KW"/>
</dbReference>
<protein>
    <submittedName>
        <fullName evidence="11">1-acyl-sn-glycerol-3-phosphate acyltransferase</fullName>
    </submittedName>
</protein>
<keyword evidence="12" id="KW-1185">Reference proteome</keyword>
<evidence type="ECO:0000256" key="2">
    <source>
        <dbReference type="ARBA" id="ARBA00022679"/>
    </source>
</evidence>
<evidence type="ECO:0000256" key="4">
    <source>
        <dbReference type="ARBA" id="ARBA00022989"/>
    </source>
</evidence>
<evidence type="ECO:0000256" key="7">
    <source>
        <dbReference type="ARBA" id="ARBA00023315"/>
    </source>
</evidence>
<feature type="transmembrane region" description="Helical" evidence="9">
    <location>
        <begin position="34"/>
        <end position="54"/>
    </location>
</feature>
<dbReference type="PANTHER" id="PTHR23063">
    <property type="entry name" value="PHOSPHOLIPID ACYLTRANSFERASE"/>
    <property type="match status" value="1"/>
</dbReference>
<proteinExistence type="predicted"/>
<comment type="caution">
    <text evidence="11">The sequence shown here is derived from an EMBL/GenBank/DDBJ whole genome shotgun (WGS) entry which is preliminary data.</text>
</comment>
<dbReference type="Proteomes" id="UP001197214">
    <property type="component" value="Unassembled WGS sequence"/>
</dbReference>
<dbReference type="CDD" id="cd07989">
    <property type="entry name" value="LPLAT_AGPAT-like"/>
    <property type="match status" value="1"/>
</dbReference>
<evidence type="ECO:0000256" key="8">
    <source>
        <dbReference type="SAM" id="MobiDB-lite"/>
    </source>
</evidence>
<evidence type="ECO:0000256" key="9">
    <source>
        <dbReference type="SAM" id="Phobius"/>
    </source>
</evidence>
<evidence type="ECO:0000313" key="12">
    <source>
        <dbReference type="Proteomes" id="UP001197214"/>
    </source>
</evidence>
<keyword evidence="3 9" id="KW-0812">Transmembrane</keyword>
<dbReference type="SMART" id="SM00563">
    <property type="entry name" value="PlsC"/>
    <property type="match status" value="1"/>
</dbReference>
<dbReference type="PANTHER" id="PTHR23063:SF52">
    <property type="entry name" value="LYSOPHOSPHATIDYLCHOLINE ACYLTRANSFERASE"/>
    <property type="match status" value="1"/>
</dbReference>
<feature type="region of interest" description="Disordered" evidence="8">
    <location>
        <begin position="284"/>
        <end position="303"/>
    </location>
</feature>
<keyword evidence="4 9" id="KW-1133">Transmembrane helix</keyword>
<accession>A0ABS6XNU3</accession>
<evidence type="ECO:0000256" key="3">
    <source>
        <dbReference type="ARBA" id="ARBA00022692"/>
    </source>
</evidence>
<evidence type="ECO:0000256" key="1">
    <source>
        <dbReference type="ARBA" id="ARBA00004370"/>
    </source>
</evidence>
<evidence type="ECO:0000256" key="5">
    <source>
        <dbReference type="ARBA" id="ARBA00023098"/>
    </source>
</evidence>
<feature type="domain" description="Phospholipid/glycerol acyltransferase" evidence="10">
    <location>
        <begin position="87"/>
        <end position="201"/>
    </location>
</feature>
<comment type="subcellular location">
    <subcellularLocation>
        <location evidence="1">Membrane</location>
    </subcellularLocation>
</comment>
<dbReference type="EMBL" id="JAHWZX010000014">
    <property type="protein sequence ID" value="MBW4331893.1"/>
    <property type="molecule type" value="Genomic_DNA"/>
</dbReference>
<keyword evidence="6 9" id="KW-0472">Membrane</keyword>
<evidence type="ECO:0000313" key="11">
    <source>
        <dbReference type="EMBL" id="MBW4331893.1"/>
    </source>
</evidence>
<evidence type="ECO:0000256" key="6">
    <source>
        <dbReference type="ARBA" id="ARBA00023136"/>
    </source>
</evidence>
<organism evidence="11 12">
    <name type="scientific">Stakelama flava</name>
    <dbReference type="NCBI Taxonomy" id="2860338"/>
    <lineage>
        <taxon>Bacteria</taxon>
        <taxon>Pseudomonadati</taxon>
        <taxon>Pseudomonadota</taxon>
        <taxon>Alphaproteobacteria</taxon>
        <taxon>Sphingomonadales</taxon>
        <taxon>Sphingomonadaceae</taxon>
        <taxon>Stakelama</taxon>
    </lineage>
</organism>
<evidence type="ECO:0000259" key="10">
    <source>
        <dbReference type="SMART" id="SM00563"/>
    </source>
</evidence>
<keyword evidence="7 11" id="KW-0012">Acyltransferase</keyword>
<dbReference type="InterPro" id="IPR002123">
    <property type="entry name" value="Plipid/glycerol_acylTrfase"/>
</dbReference>
<sequence length="303" mass="33237">MGSRSTARTERFAAAEGAPPPVSLLGRMRIGLRLAMMLACTLVCVPLHCVWRLFRLPSPWPRWCLGICARICGARVKRVGTPVKRGAFHVSNHVSWIDILAIAGASGSAFIAKAEIRDAPVIGWLATLNRTIFISRENRLHVADQIEQVRDAFADNWAVTVFPEGTTTDGVSLLPFKSPLLKVLETPPPGILVQPILLVYDTQGRDLAWIGDESGKDNVIRVLASAGSFVMRVVFLDPFDPRGFSGRKAIAAEARRRIGDAFEARMGETMPDFIGHDWWAGRTDDPARHAQPSRRGEGCSAPH</sequence>